<feature type="region of interest" description="Disordered" evidence="2">
    <location>
        <begin position="122"/>
        <end position="146"/>
    </location>
</feature>
<evidence type="ECO:0000256" key="1">
    <source>
        <dbReference type="SAM" id="Coils"/>
    </source>
</evidence>
<feature type="coiled-coil region" evidence="1">
    <location>
        <begin position="306"/>
        <end position="333"/>
    </location>
</feature>
<dbReference type="Proteomes" id="UP000324632">
    <property type="component" value="Chromosome 23"/>
</dbReference>
<comment type="caution">
    <text evidence="3">The sequence shown here is derived from an EMBL/GenBank/DDBJ whole genome shotgun (WGS) entry which is preliminary data.</text>
</comment>
<feature type="region of interest" description="Disordered" evidence="2">
    <location>
        <begin position="31"/>
        <end position="107"/>
    </location>
</feature>
<feature type="compositionally biased region" description="Basic and acidic residues" evidence="2">
    <location>
        <begin position="32"/>
        <end position="42"/>
    </location>
</feature>
<sequence>MNLYRNFGNLFENWVTEGSLDLHNNTGAGMDEYNRTESDSVSRDFPPISKIKSESEDSGFETVSPISPCHSHQVSQLTDHSSPKDDVQTSSPAPSVGSSSSSCVSLGSVAPRNTCLKIEQALRRTEQTSEHVTRKGPHHHTESRVPAPRYRCNTASFPERCHTSSFRERHRLNRPRRIHSQPPDHKKAELYRKHLSRLELKDTINRFTTYRYNRTNTRVKSYHTAHKQTEAHAPSRHLFSTLFTVDPCLRSVAGDIELVHVNRLVQVMISQADVSQQFEEAEQMRLEKLSPGLLYLEQVCRMLEKIATLQQQNHNLQKEVENLNSQHAETECARLNEKETHYLARQRLEILDHEGSSILSTFSEKPAPFRCRSVSDTQASLGRHRRAGFARDESFAGVLFEEPESNDPRSAKEENKTAEHFQT</sequence>
<reference evidence="3 4" key="1">
    <citation type="journal article" date="2019" name="Mol. Ecol. Resour.">
        <title>Chromosome-level genome assembly of Triplophysa tibetana, a fish adapted to the harsh high-altitude environment of the Tibetan Plateau.</title>
        <authorList>
            <person name="Yang X."/>
            <person name="Liu H."/>
            <person name="Ma Z."/>
            <person name="Zou Y."/>
            <person name="Zou M."/>
            <person name="Mao Y."/>
            <person name="Li X."/>
            <person name="Wang H."/>
            <person name="Chen T."/>
            <person name="Wang W."/>
            <person name="Yang R."/>
        </authorList>
    </citation>
    <scope>NUCLEOTIDE SEQUENCE [LARGE SCALE GENOMIC DNA]</scope>
    <source>
        <strain evidence="3">TTIB1903HZAU</strain>
        <tissue evidence="3">Muscle</tissue>
    </source>
</reference>
<feature type="compositionally biased region" description="Low complexity" evidence="2">
    <location>
        <begin position="90"/>
        <end position="107"/>
    </location>
</feature>
<gene>
    <name evidence="3" type="ORF">E1301_Tti000540</name>
</gene>
<dbReference type="AlphaFoldDB" id="A0A5A9N4H6"/>
<dbReference type="EMBL" id="SOYY01000023">
    <property type="protein sequence ID" value="KAA0703816.1"/>
    <property type="molecule type" value="Genomic_DNA"/>
</dbReference>
<organism evidence="3 4">
    <name type="scientific">Triplophysa tibetana</name>
    <dbReference type="NCBI Taxonomy" id="1572043"/>
    <lineage>
        <taxon>Eukaryota</taxon>
        <taxon>Metazoa</taxon>
        <taxon>Chordata</taxon>
        <taxon>Craniata</taxon>
        <taxon>Vertebrata</taxon>
        <taxon>Euteleostomi</taxon>
        <taxon>Actinopterygii</taxon>
        <taxon>Neopterygii</taxon>
        <taxon>Teleostei</taxon>
        <taxon>Ostariophysi</taxon>
        <taxon>Cypriniformes</taxon>
        <taxon>Nemacheilidae</taxon>
        <taxon>Triplophysa</taxon>
    </lineage>
</organism>
<name>A0A5A9N4H6_9TELE</name>
<feature type="compositionally biased region" description="Basic and acidic residues" evidence="2">
    <location>
        <begin position="122"/>
        <end position="143"/>
    </location>
</feature>
<accession>A0A5A9N4H6</accession>
<feature type="region of interest" description="Disordered" evidence="2">
    <location>
        <begin position="399"/>
        <end position="423"/>
    </location>
</feature>
<proteinExistence type="predicted"/>
<evidence type="ECO:0000256" key="2">
    <source>
        <dbReference type="SAM" id="MobiDB-lite"/>
    </source>
</evidence>
<keyword evidence="1" id="KW-0175">Coiled coil</keyword>
<feature type="compositionally biased region" description="Polar residues" evidence="2">
    <location>
        <begin position="70"/>
        <end position="80"/>
    </location>
</feature>
<evidence type="ECO:0000313" key="3">
    <source>
        <dbReference type="EMBL" id="KAA0703816.1"/>
    </source>
</evidence>
<keyword evidence="4" id="KW-1185">Reference proteome</keyword>
<feature type="compositionally biased region" description="Basic and acidic residues" evidence="2">
    <location>
        <begin position="406"/>
        <end position="423"/>
    </location>
</feature>
<protein>
    <submittedName>
        <fullName evidence="3">Uncharacterized protein</fullName>
    </submittedName>
</protein>
<evidence type="ECO:0000313" key="4">
    <source>
        <dbReference type="Proteomes" id="UP000324632"/>
    </source>
</evidence>